<evidence type="ECO:0000256" key="1">
    <source>
        <dbReference type="SAM" id="MobiDB-lite"/>
    </source>
</evidence>
<evidence type="ECO:0000313" key="2">
    <source>
        <dbReference type="EMBL" id="RVT93444.1"/>
    </source>
</evidence>
<dbReference type="EMBL" id="SACN01000001">
    <property type="protein sequence ID" value="RVT93444.1"/>
    <property type="molecule type" value="Genomic_DNA"/>
</dbReference>
<evidence type="ECO:0000313" key="3">
    <source>
        <dbReference type="Proteomes" id="UP000282971"/>
    </source>
</evidence>
<feature type="region of interest" description="Disordered" evidence="1">
    <location>
        <begin position="106"/>
        <end position="143"/>
    </location>
</feature>
<accession>A0A437M7H5</accession>
<feature type="compositionally biased region" description="Basic and acidic residues" evidence="1">
    <location>
        <begin position="132"/>
        <end position="143"/>
    </location>
</feature>
<gene>
    <name evidence="2" type="ORF">EOD43_06095</name>
</gene>
<dbReference type="Proteomes" id="UP000282971">
    <property type="component" value="Unassembled WGS sequence"/>
</dbReference>
<name>A0A437M7H5_9SPHN</name>
<protein>
    <submittedName>
        <fullName evidence="2">Uncharacterized protein</fullName>
    </submittedName>
</protein>
<reference evidence="2 3" key="1">
    <citation type="submission" date="2019-01" db="EMBL/GenBank/DDBJ databases">
        <authorList>
            <person name="Chen W.-M."/>
        </authorList>
    </citation>
    <scope>NUCLEOTIDE SEQUENCE [LARGE SCALE GENOMIC DNA]</scope>
    <source>
        <strain evidence="2 3">CCP-7</strain>
    </source>
</reference>
<sequence length="143" mass="16132">MIDGMTVSLMIGRRRRIAAVRRGDAGPDREIVGPGPGRGRASVEGGKTPGRAAHLADQRIEEILDRFDIIDAAFGPGEQELGLVEGSQRFALREIEVREFMRFEERATPRAFEDRQREPRQRIINDDLAPFADRRPDVPRDGR</sequence>
<keyword evidence="3" id="KW-1185">Reference proteome</keyword>
<dbReference type="AlphaFoldDB" id="A0A437M7H5"/>
<proteinExistence type="predicted"/>
<dbReference type="RefSeq" id="WP_127742059.1">
    <property type="nucleotide sequence ID" value="NZ_SACN01000001.1"/>
</dbReference>
<organism evidence="2 3">
    <name type="scientific">Sphingomonas crocodyli</name>
    <dbReference type="NCBI Taxonomy" id="1979270"/>
    <lineage>
        <taxon>Bacteria</taxon>
        <taxon>Pseudomonadati</taxon>
        <taxon>Pseudomonadota</taxon>
        <taxon>Alphaproteobacteria</taxon>
        <taxon>Sphingomonadales</taxon>
        <taxon>Sphingomonadaceae</taxon>
        <taxon>Sphingomonas</taxon>
    </lineage>
</organism>
<feature type="region of interest" description="Disordered" evidence="1">
    <location>
        <begin position="25"/>
        <end position="51"/>
    </location>
</feature>
<comment type="caution">
    <text evidence="2">The sequence shown here is derived from an EMBL/GenBank/DDBJ whole genome shotgun (WGS) entry which is preliminary data.</text>
</comment>
<feature type="compositionally biased region" description="Basic and acidic residues" evidence="1">
    <location>
        <begin position="106"/>
        <end position="125"/>
    </location>
</feature>